<keyword evidence="6" id="KW-1185">Reference proteome</keyword>
<dbReference type="Gene3D" id="3.40.605.10">
    <property type="entry name" value="Aldehyde Dehydrogenase, Chain A, domain 1"/>
    <property type="match status" value="1"/>
</dbReference>
<comment type="similarity">
    <text evidence="1">Belongs to the aldehyde dehydrogenase family.</text>
</comment>
<dbReference type="InterPro" id="IPR016161">
    <property type="entry name" value="Ald_DH/histidinol_DH"/>
</dbReference>
<dbReference type="GO" id="GO:0036243">
    <property type="term" value="F:succinate-semialdehyde dehydrogenase (NADP+) activity"/>
    <property type="evidence" value="ECO:0007669"/>
    <property type="project" value="UniProtKB-EC"/>
</dbReference>
<dbReference type="CDD" id="cd07100">
    <property type="entry name" value="ALDH_SSADH1_GabD1"/>
    <property type="match status" value="1"/>
</dbReference>
<gene>
    <name evidence="5" type="ORF">HNP98_002419</name>
</gene>
<evidence type="ECO:0000313" key="6">
    <source>
        <dbReference type="Proteomes" id="UP000779507"/>
    </source>
</evidence>
<name>A0ABX2FQX5_9BACT</name>
<dbReference type="Pfam" id="PF00171">
    <property type="entry name" value="Aldedh"/>
    <property type="match status" value="1"/>
</dbReference>
<reference evidence="5 6" key="1">
    <citation type="submission" date="2020-05" db="EMBL/GenBank/DDBJ databases">
        <title>Genomic Encyclopedia of Type Strains, Phase IV (KMG-V): Genome sequencing to study the core and pangenomes of soil and plant-associated prokaryotes.</title>
        <authorList>
            <person name="Whitman W."/>
        </authorList>
    </citation>
    <scope>NUCLEOTIDE SEQUENCE [LARGE SCALE GENOMIC DNA]</scope>
    <source>
        <strain evidence="5 6">9A</strain>
    </source>
</reference>
<dbReference type="InterPro" id="IPR016162">
    <property type="entry name" value="Ald_DH_N"/>
</dbReference>
<dbReference type="EC" id="1.2.1.16" evidence="5"/>
<feature type="domain" description="Aldehyde dehydrogenase" evidence="4">
    <location>
        <begin position="3"/>
        <end position="450"/>
    </location>
</feature>
<dbReference type="InterPro" id="IPR015590">
    <property type="entry name" value="Aldehyde_DH_dom"/>
</dbReference>
<proteinExistence type="inferred from homology"/>
<evidence type="ECO:0000259" key="4">
    <source>
        <dbReference type="Pfam" id="PF00171"/>
    </source>
</evidence>
<dbReference type="Proteomes" id="UP000779507">
    <property type="component" value="Unassembled WGS sequence"/>
</dbReference>
<evidence type="ECO:0000256" key="3">
    <source>
        <dbReference type="ARBA" id="ARBA00023002"/>
    </source>
</evidence>
<accession>A0ABX2FQX5</accession>
<dbReference type="Gene3D" id="3.40.309.10">
    <property type="entry name" value="Aldehyde Dehydrogenase, Chain A, domain 2"/>
    <property type="match status" value="1"/>
</dbReference>
<comment type="caution">
    <text evidence="5">The sequence shown here is derived from an EMBL/GenBank/DDBJ whole genome shotgun (WGS) entry which is preliminary data.</text>
</comment>
<dbReference type="PANTHER" id="PTHR43217:SF2">
    <property type="entry name" value="SUCCINATE-SEMIALDEHYDE DEHYDROGENASE [NADP(+)]"/>
    <property type="match status" value="1"/>
</dbReference>
<dbReference type="InterPro" id="IPR044148">
    <property type="entry name" value="ALDH_GabD1-like"/>
</dbReference>
<dbReference type="EMBL" id="JABSNP010000010">
    <property type="protein sequence ID" value="NRT19587.1"/>
    <property type="molecule type" value="Genomic_DNA"/>
</dbReference>
<keyword evidence="3 5" id="KW-0560">Oxidoreductase</keyword>
<protein>
    <submittedName>
        <fullName evidence="5">Succinate-semialdehyde dehydrogenase/glutarate-semialdehyde dehydrogenase</fullName>
        <ecNumber evidence="5">1.2.1.16</ecNumber>
        <ecNumber evidence="5">1.2.1.20</ecNumber>
        <ecNumber evidence="5">1.2.1.79</ecNumber>
    </submittedName>
</protein>
<evidence type="ECO:0000256" key="2">
    <source>
        <dbReference type="ARBA" id="ARBA00022857"/>
    </source>
</evidence>
<sequence length="460" mass="48402">MAIQTTNPATNQVVCSFEEMTDLAVDAAVAQATTAFDAWKTTTHAHRATLLHQVADLLRAQQEPLARLITLEMGKLLAQAKGEINLSADIFDYYAEHGAEFLADKPLHPDHGSALVRPSPVGVLLGVEPWNFPFYQVARFAAPNLMIGNVVLVKHASSVPQCGIALERLLQEAGAPVGLYTNLLLAGARATALVSDARIKGVSLTGSEAAGASVAAAAGQHLKKSVLELGGSDAFIILEDADLDQAVRWAVVGRINNNGECCVAAKRFIAVEAVADEFLAKFKTKLSQLKVGDPMDPATELGPLSSEGAAAELASQVQRAVAAGAQVLLGGHRLPGPGAFMEPTILAGLAPDNPAYREELFGPVAAFYRVPDEAAAIALANDSPFGLGGSVFTQDVARGQRVADQLDTGMVFINHPTWTQPDLPFGGTKGSGYGRELAALGIEEFVNKKLIRVSAVTDPF</sequence>
<dbReference type="InterPro" id="IPR016163">
    <property type="entry name" value="Ald_DH_C"/>
</dbReference>
<keyword evidence="2" id="KW-0521">NADP</keyword>
<organism evidence="5 6">
    <name type="scientific">Hymenobacter caeli</name>
    <dbReference type="NCBI Taxonomy" id="2735894"/>
    <lineage>
        <taxon>Bacteria</taxon>
        <taxon>Pseudomonadati</taxon>
        <taxon>Bacteroidota</taxon>
        <taxon>Cytophagia</taxon>
        <taxon>Cytophagales</taxon>
        <taxon>Hymenobacteraceae</taxon>
        <taxon>Hymenobacter</taxon>
    </lineage>
</organism>
<dbReference type="EC" id="1.2.1.20" evidence="5"/>
<dbReference type="RefSeq" id="WP_173810304.1">
    <property type="nucleotide sequence ID" value="NZ_JABSNP010000010.1"/>
</dbReference>
<dbReference type="GO" id="GO:0102810">
    <property type="term" value="F:glutarate-semialdehyde dehydrogenase (NADP+) activity"/>
    <property type="evidence" value="ECO:0007669"/>
    <property type="project" value="UniProtKB-EC"/>
</dbReference>
<dbReference type="InterPro" id="IPR047110">
    <property type="entry name" value="GABD/Sad-like"/>
</dbReference>
<dbReference type="PANTHER" id="PTHR43217">
    <property type="entry name" value="SUCCINATE SEMIALDEHYDE DEHYDROGENASE [NAD(P)+] SAD"/>
    <property type="match status" value="1"/>
</dbReference>
<evidence type="ECO:0000256" key="1">
    <source>
        <dbReference type="ARBA" id="ARBA00009986"/>
    </source>
</evidence>
<evidence type="ECO:0000313" key="5">
    <source>
        <dbReference type="EMBL" id="NRT19587.1"/>
    </source>
</evidence>
<dbReference type="EC" id="1.2.1.79" evidence="5"/>
<dbReference type="SUPFAM" id="SSF53720">
    <property type="entry name" value="ALDH-like"/>
    <property type="match status" value="1"/>
</dbReference>